<reference evidence="6" key="1">
    <citation type="submission" date="2025-08" db="UniProtKB">
        <authorList>
            <consortium name="RefSeq"/>
        </authorList>
    </citation>
    <scope>IDENTIFICATION</scope>
</reference>
<dbReference type="SUPFAM" id="SSF52096">
    <property type="entry name" value="ClpP/crotonase"/>
    <property type="match status" value="1"/>
</dbReference>
<sequence length="360" mass="39921">MFHMKFILRLSPARVKVTKWPNYSTSVSKEGRKLTQIIYHNSPERPGIVELCMNRPQARNALNATLVEEILTAVEAIRGDEEVRCVLLRSLVKDVFCAGADLKHRLTLNEDQIRSFVSTLRYMTCQLESIPVPVLAVLDGSAYGGGLEMALACDIRVAASNVRMGLVETKLAIIPGAGGTQRLPRIVGIPLAKELIYTGRLVDSTEAKSIGLVNTLTPQNPNQNAAYLASLRIAEDIAHNGPIAVRMAKRAIDGPGRGTQYRDGQSTDSPVWDGQGRDTQFRESQGRDIKGFDWQGKDTKGGERKGTENQDGHTQNREFQGRYSGMEWEGICYDRVIRTQDRVEGLKSFLGKYKPVYKGV</sequence>
<dbReference type="Proteomes" id="UP000079169">
    <property type="component" value="Unplaced"/>
</dbReference>
<evidence type="ECO:0000313" key="6">
    <source>
        <dbReference type="RefSeq" id="XP_008476024.2"/>
    </source>
</evidence>
<dbReference type="AlphaFoldDB" id="A0A1S3D7L6"/>
<dbReference type="Gene3D" id="1.10.12.10">
    <property type="entry name" value="Lyase 2-enoyl-coa Hydratase, Chain A, domain 2"/>
    <property type="match status" value="1"/>
</dbReference>
<feature type="compositionally biased region" description="Basic and acidic residues" evidence="4">
    <location>
        <begin position="275"/>
        <end position="320"/>
    </location>
</feature>
<dbReference type="RefSeq" id="XP_008476024.2">
    <property type="nucleotide sequence ID" value="XM_008477802.3"/>
</dbReference>
<accession>A0A1S3D7L6</accession>
<evidence type="ECO:0000256" key="1">
    <source>
        <dbReference type="ARBA" id="ARBA00005254"/>
    </source>
</evidence>
<keyword evidence="5" id="KW-1185">Reference proteome</keyword>
<evidence type="ECO:0000256" key="3">
    <source>
        <dbReference type="RuleBase" id="RU003707"/>
    </source>
</evidence>
<dbReference type="STRING" id="121845.A0A1S3D7L6"/>
<protein>
    <submittedName>
        <fullName evidence="6">Enoyl-CoA hydratase domain-containing protein 2, mitochondrial-like</fullName>
    </submittedName>
</protein>
<dbReference type="GO" id="GO:0006635">
    <property type="term" value="P:fatty acid beta-oxidation"/>
    <property type="evidence" value="ECO:0007669"/>
    <property type="project" value="TreeGrafter"/>
</dbReference>
<dbReference type="GO" id="GO:0005739">
    <property type="term" value="C:mitochondrion"/>
    <property type="evidence" value="ECO:0007669"/>
    <property type="project" value="TreeGrafter"/>
</dbReference>
<dbReference type="InterPro" id="IPR029045">
    <property type="entry name" value="ClpP/crotonase-like_dom_sf"/>
</dbReference>
<dbReference type="GeneID" id="103512992"/>
<dbReference type="PANTHER" id="PTHR11941:SF171">
    <property type="entry name" value="SD19268P"/>
    <property type="match status" value="1"/>
</dbReference>
<dbReference type="Gene3D" id="3.90.226.10">
    <property type="entry name" value="2-enoyl-CoA Hydratase, Chain A, domain 1"/>
    <property type="match status" value="1"/>
</dbReference>
<feature type="region of interest" description="Disordered" evidence="4">
    <location>
        <begin position="253"/>
        <end position="321"/>
    </location>
</feature>
<name>A0A1S3D7L6_DIACI</name>
<proteinExistence type="inferred from homology"/>
<dbReference type="InterPro" id="IPR014748">
    <property type="entry name" value="Enoyl-CoA_hydra_C"/>
</dbReference>
<dbReference type="GO" id="GO:0016829">
    <property type="term" value="F:lyase activity"/>
    <property type="evidence" value="ECO:0007669"/>
    <property type="project" value="UniProtKB-KW"/>
</dbReference>
<dbReference type="KEGG" id="dci:103512992"/>
<dbReference type="PANTHER" id="PTHR11941">
    <property type="entry name" value="ENOYL-COA HYDRATASE-RELATED"/>
    <property type="match status" value="1"/>
</dbReference>
<evidence type="ECO:0000256" key="2">
    <source>
        <dbReference type="ARBA" id="ARBA00023239"/>
    </source>
</evidence>
<dbReference type="Pfam" id="PF00378">
    <property type="entry name" value="ECH_1"/>
    <property type="match status" value="1"/>
</dbReference>
<dbReference type="InterPro" id="IPR001753">
    <property type="entry name" value="Enoyl-CoA_hydra/iso"/>
</dbReference>
<dbReference type="InterPro" id="IPR018376">
    <property type="entry name" value="Enoyl-CoA_hyd/isom_CS"/>
</dbReference>
<dbReference type="PaxDb" id="121845-A0A1S3D7L6"/>
<evidence type="ECO:0000313" key="5">
    <source>
        <dbReference type="Proteomes" id="UP000079169"/>
    </source>
</evidence>
<organism evidence="5 6">
    <name type="scientific">Diaphorina citri</name>
    <name type="common">Asian citrus psyllid</name>
    <dbReference type="NCBI Taxonomy" id="121845"/>
    <lineage>
        <taxon>Eukaryota</taxon>
        <taxon>Metazoa</taxon>
        <taxon>Ecdysozoa</taxon>
        <taxon>Arthropoda</taxon>
        <taxon>Hexapoda</taxon>
        <taxon>Insecta</taxon>
        <taxon>Pterygota</taxon>
        <taxon>Neoptera</taxon>
        <taxon>Paraneoptera</taxon>
        <taxon>Hemiptera</taxon>
        <taxon>Sternorrhyncha</taxon>
        <taxon>Psylloidea</taxon>
        <taxon>Psyllidae</taxon>
        <taxon>Diaphorininae</taxon>
        <taxon>Diaphorina</taxon>
    </lineage>
</organism>
<dbReference type="CDD" id="cd06558">
    <property type="entry name" value="crotonase-like"/>
    <property type="match status" value="1"/>
</dbReference>
<dbReference type="PROSITE" id="PS00166">
    <property type="entry name" value="ENOYL_COA_HYDRATASE"/>
    <property type="match status" value="1"/>
</dbReference>
<keyword evidence="2" id="KW-0456">Lyase</keyword>
<dbReference type="FunFam" id="3.90.226.10:FF:000009">
    <property type="entry name" value="Carnitinyl-CoA dehydratase"/>
    <property type="match status" value="1"/>
</dbReference>
<evidence type="ECO:0000256" key="4">
    <source>
        <dbReference type="SAM" id="MobiDB-lite"/>
    </source>
</evidence>
<comment type="similarity">
    <text evidence="1 3">Belongs to the enoyl-CoA hydratase/isomerase family.</text>
</comment>
<gene>
    <name evidence="6" type="primary">LOC103512992</name>
</gene>